<dbReference type="InterPro" id="IPR052036">
    <property type="entry name" value="Hydrolase/PRTase-associated"/>
</dbReference>
<dbReference type="PANTHER" id="PTHR31299">
    <property type="entry name" value="ESTERASE, PUTATIVE (AFU_ORTHOLOGUE AFUA_1G05850)-RELATED"/>
    <property type="match status" value="1"/>
</dbReference>
<evidence type="ECO:0000313" key="1">
    <source>
        <dbReference type="EMBL" id="GAA4146074.1"/>
    </source>
</evidence>
<dbReference type="Gene3D" id="3.30.1870.10">
    <property type="entry name" value="EreA-like, domain 2"/>
    <property type="match status" value="1"/>
</dbReference>
<comment type="caution">
    <text evidence="1">The sequence shown here is derived from an EMBL/GenBank/DDBJ whole genome shotgun (WGS) entry which is preliminary data.</text>
</comment>
<dbReference type="RefSeq" id="WP_345022813.1">
    <property type="nucleotide sequence ID" value="NZ_BAABDO010000059.1"/>
</dbReference>
<dbReference type="EMBL" id="BAABDO010000059">
    <property type="protein sequence ID" value="GAA4146074.1"/>
    <property type="molecule type" value="Genomic_DNA"/>
</dbReference>
<proteinExistence type="predicted"/>
<evidence type="ECO:0008006" key="3">
    <source>
        <dbReference type="Google" id="ProtNLM"/>
    </source>
</evidence>
<reference evidence="2" key="1">
    <citation type="journal article" date="2019" name="Int. J. Syst. Evol. Microbiol.">
        <title>The Global Catalogue of Microorganisms (GCM) 10K type strain sequencing project: providing services to taxonomists for standard genome sequencing and annotation.</title>
        <authorList>
            <consortium name="The Broad Institute Genomics Platform"/>
            <consortium name="The Broad Institute Genome Sequencing Center for Infectious Disease"/>
            <person name="Wu L."/>
            <person name="Ma J."/>
        </authorList>
    </citation>
    <scope>NUCLEOTIDE SEQUENCE [LARGE SCALE GENOMIC DNA]</scope>
    <source>
        <strain evidence="2">JCM 17316</strain>
    </source>
</reference>
<sequence length="433" mass="47585">MPDIDDVTRSALPIEEEADLDPVLDRIGDARCVLLGEASHGTHEYHAWRAALTRRLIAERAFSFVAVDGDWPDCRRVHRSVTGAPGADGDPRAALDALRRWPAWTWANHETVAFCRWLRGHNAALPPERRVGFYGLDVYSLRDSLRAVMVHLAEHRPEHLAAAREAYRCFEPYGDDPRGYARLVPEDCAEEVLALLTRLRRAAGGRAAPADESAADLAERFDARLNAEAAAGAERYYRAMIGGGERSWNARDTHMADTLERLLEFHGPRSRAVVWAHNTHVGDARGTDMGRAGLVNLGRLVRGRHGAADTVLVGFAGGYGEVVAGPRWGAPMELMRVPPPRSDSVEALLSCAGLHRALFVFPAAPGARWLTATRVQRAIGAVYDPDHELDNYVPTRLGERYDVLCWFARTSALDPLHLEASPRGGPETLATGV</sequence>
<protein>
    <recommendedName>
        <fullName evidence="3">Erythromycin esterase family protein</fullName>
    </recommendedName>
</protein>
<dbReference type="CDD" id="cd14728">
    <property type="entry name" value="Ere-like"/>
    <property type="match status" value="1"/>
</dbReference>
<dbReference type="InterPro" id="IPR007815">
    <property type="entry name" value="Emycin_Estase"/>
</dbReference>
<gene>
    <name evidence="1" type="ORF">GCM10022416_38270</name>
</gene>
<dbReference type="Proteomes" id="UP001500266">
    <property type="component" value="Unassembled WGS sequence"/>
</dbReference>
<keyword evidence="2" id="KW-1185">Reference proteome</keyword>
<dbReference type="PIRSF" id="PIRSF036794">
    <property type="entry name" value="UCP_erythr_ester"/>
    <property type="match status" value="1"/>
</dbReference>
<dbReference type="SUPFAM" id="SSF159501">
    <property type="entry name" value="EreA/ChaN-like"/>
    <property type="match status" value="1"/>
</dbReference>
<dbReference type="Pfam" id="PF05139">
    <property type="entry name" value="Erythro_esteras"/>
    <property type="match status" value="1"/>
</dbReference>
<evidence type="ECO:0000313" key="2">
    <source>
        <dbReference type="Proteomes" id="UP001500266"/>
    </source>
</evidence>
<dbReference type="Gene3D" id="3.40.1660.10">
    <property type="entry name" value="EreA-like (biosynthetic domain)"/>
    <property type="match status" value="1"/>
</dbReference>
<name>A0ABP7Z2K7_9ACTN</name>
<organism evidence="1 2">
    <name type="scientific">Actinomadura keratinilytica</name>
    <dbReference type="NCBI Taxonomy" id="547461"/>
    <lineage>
        <taxon>Bacteria</taxon>
        <taxon>Bacillati</taxon>
        <taxon>Actinomycetota</taxon>
        <taxon>Actinomycetes</taxon>
        <taxon>Streptosporangiales</taxon>
        <taxon>Thermomonosporaceae</taxon>
        <taxon>Actinomadura</taxon>
    </lineage>
</organism>
<dbReference type="InterPro" id="IPR014622">
    <property type="entry name" value="UCP036794_erythomycin"/>
</dbReference>
<dbReference type="PANTHER" id="PTHR31299:SF0">
    <property type="entry name" value="ESTERASE, PUTATIVE (AFU_ORTHOLOGUE AFUA_1G05850)-RELATED"/>
    <property type="match status" value="1"/>
</dbReference>
<accession>A0ABP7Z2K7</accession>